<name>A0A835EEM4_9POAL</name>
<organism evidence="2 3">
    <name type="scientific">Digitaria exilis</name>
    <dbReference type="NCBI Taxonomy" id="1010633"/>
    <lineage>
        <taxon>Eukaryota</taxon>
        <taxon>Viridiplantae</taxon>
        <taxon>Streptophyta</taxon>
        <taxon>Embryophyta</taxon>
        <taxon>Tracheophyta</taxon>
        <taxon>Spermatophyta</taxon>
        <taxon>Magnoliopsida</taxon>
        <taxon>Liliopsida</taxon>
        <taxon>Poales</taxon>
        <taxon>Poaceae</taxon>
        <taxon>PACMAD clade</taxon>
        <taxon>Panicoideae</taxon>
        <taxon>Panicodae</taxon>
        <taxon>Paniceae</taxon>
        <taxon>Anthephorinae</taxon>
        <taxon>Digitaria</taxon>
    </lineage>
</organism>
<reference evidence="2" key="1">
    <citation type="submission" date="2020-07" db="EMBL/GenBank/DDBJ databases">
        <title>Genome sequence and genetic diversity analysis of an under-domesticated orphan crop, white fonio (Digitaria exilis).</title>
        <authorList>
            <person name="Bennetzen J.L."/>
            <person name="Chen S."/>
            <person name="Ma X."/>
            <person name="Wang X."/>
            <person name="Yssel A.E.J."/>
            <person name="Chaluvadi S.R."/>
            <person name="Johnson M."/>
            <person name="Gangashetty P."/>
            <person name="Hamidou F."/>
            <person name="Sanogo M.D."/>
            <person name="Zwaenepoel A."/>
            <person name="Wallace J."/>
            <person name="Van De Peer Y."/>
            <person name="Van Deynze A."/>
        </authorList>
    </citation>
    <scope>NUCLEOTIDE SEQUENCE</scope>
    <source>
        <tissue evidence="2">Leaves</tissue>
    </source>
</reference>
<feature type="transmembrane region" description="Helical" evidence="1">
    <location>
        <begin position="59"/>
        <end position="79"/>
    </location>
</feature>
<evidence type="ECO:0000313" key="3">
    <source>
        <dbReference type="Proteomes" id="UP000636709"/>
    </source>
</evidence>
<dbReference type="OrthoDB" id="10466227at2759"/>
<dbReference type="Proteomes" id="UP000636709">
    <property type="component" value="Unassembled WGS sequence"/>
</dbReference>
<proteinExistence type="predicted"/>
<evidence type="ECO:0000256" key="1">
    <source>
        <dbReference type="SAM" id="Phobius"/>
    </source>
</evidence>
<keyword evidence="3" id="KW-1185">Reference proteome</keyword>
<keyword evidence="1" id="KW-0472">Membrane</keyword>
<evidence type="ECO:0000313" key="2">
    <source>
        <dbReference type="EMBL" id="KAF8691399.1"/>
    </source>
</evidence>
<protein>
    <submittedName>
        <fullName evidence="2">Uncharacterized protein</fullName>
    </submittedName>
</protein>
<sequence length="90" mass="10371">MPQLFNTVMHTASWELQEFVPVESKMVCVLAMLCWSVMYYCLMRITFQSVIVISDGLPYFLPYLFSGSIFVILHLHLYLMCNCASICTST</sequence>
<gene>
    <name evidence="2" type="ORF">HU200_040535</name>
</gene>
<comment type="caution">
    <text evidence="2">The sequence shown here is derived from an EMBL/GenBank/DDBJ whole genome shotgun (WGS) entry which is preliminary data.</text>
</comment>
<feature type="transmembrane region" description="Helical" evidence="1">
    <location>
        <begin position="24"/>
        <end position="47"/>
    </location>
</feature>
<dbReference type="EMBL" id="JACEFO010001965">
    <property type="protein sequence ID" value="KAF8691399.1"/>
    <property type="molecule type" value="Genomic_DNA"/>
</dbReference>
<keyword evidence="1" id="KW-0812">Transmembrane</keyword>
<keyword evidence="1" id="KW-1133">Transmembrane helix</keyword>
<dbReference type="AlphaFoldDB" id="A0A835EEM4"/>
<accession>A0A835EEM4</accession>